<accession>A0A2V1ABN3</accession>
<dbReference type="RefSeq" id="XP_025335593.1">
    <property type="nucleotide sequence ID" value="XM_025481293.1"/>
</dbReference>
<dbReference type="PANTHER" id="PTHR10934">
    <property type="entry name" value="60S RIBOSOMAL PROTEIN L18"/>
    <property type="match status" value="1"/>
</dbReference>
<evidence type="ECO:0000256" key="1">
    <source>
        <dbReference type="ARBA" id="ARBA00006815"/>
    </source>
</evidence>
<dbReference type="SUPFAM" id="SSF46785">
    <property type="entry name" value="Winged helix' DNA-binding domain"/>
    <property type="match status" value="1"/>
</dbReference>
<dbReference type="SUPFAM" id="SSF52080">
    <property type="entry name" value="Ribosomal proteins L15p and L18e"/>
    <property type="match status" value="1"/>
</dbReference>
<comment type="caution">
    <text evidence="7">The sequence shown here is derived from an EMBL/GenBank/DDBJ whole genome shotgun (WGS) entry which is preliminary data.</text>
</comment>
<dbReference type="InterPro" id="IPR018277">
    <property type="entry name" value="Ribosomal_eS19_CS"/>
</dbReference>
<evidence type="ECO:0000256" key="5">
    <source>
        <dbReference type="SAM" id="MobiDB-lite"/>
    </source>
</evidence>
<name>A0A2V1ABN3_9ASCO</name>
<evidence type="ECO:0000313" key="8">
    <source>
        <dbReference type="Proteomes" id="UP000244406"/>
    </source>
</evidence>
<proteinExistence type="inferred from homology"/>
<reference evidence="7 8" key="1">
    <citation type="submission" date="2017-12" db="EMBL/GenBank/DDBJ databases">
        <title>Genome Sequence of the Amphotericin B-resistant Candida duobushaemulonii strain, B09383.</title>
        <authorList>
            <person name="Chow N.A."/>
            <person name="Gade L."/>
            <person name="Batra D."/>
            <person name="Rowe L.A."/>
            <person name="Loparev V.N."/>
            <person name="Litvintseva A.P."/>
        </authorList>
    </citation>
    <scope>NUCLEOTIDE SEQUENCE [LARGE SCALE GENOMIC DNA]</scope>
    <source>
        <strain evidence="7 8">B09383</strain>
    </source>
</reference>
<dbReference type="Pfam" id="PF17135">
    <property type="entry name" value="Ribosomal_L18"/>
    <property type="match status" value="1"/>
</dbReference>
<feature type="region of interest" description="Disordered" evidence="5">
    <location>
        <begin position="613"/>
        <end position="639"/>
    </location>
</feature>
<organism evidence="7 8">
    <name type="scientific">Candidozyma duobushaemuli</name>
    <dbReference type="NCBI Taxonomy" id="1231522"/>
    <lineage>
        <taxon>Eukaryota</taxon>
        <taxon>Fungi</taxon>
        <taxon>Dikarya</taxon>
        <taxon>Ascomycota</taxon>
        <taxon>Saccharomycotina</taxon>
        <taxon>Pichiomycetes</taxon>
        <taxon>Metschnikowiaceae</taxon>
        <taxon>Candidozyma</taxon>
    </lineage>
</organism>
<dbReference type="InterPro" id="IPR001266">
    <property type="entry name" value="Ribosomal_eS19"/>
</dbReference>
<dbReference type="Proteomes" id="UP000244406">
    <property type="component" value="Unassembled WGS sequence"/>
</dbReference>
<dbReference type="InterPro" id="IPR021131">
    <property type="entry name" value="Ribosomal_uL15/eL18"/>
</dbReference>
<feature type="domain" description="Large ribosomal subunit protein uL15/eL18" evidence="6">
    <location>
        <begin position="4"/>
        <end position="185"/>
    </location>
</feature>
<gene>
    <name evidence="7" type="ORF">CXQ87_002800</name>
</gene>
<dbReference type="GO" id="GO:0006412">
    <property type="term" value="P:translation"/>
    <property type="evidence" value="ECO:0007669"/>
    <property type="project" value="InterPro"/>
</dbReference>
<evidence type="ECO:0000256" key="3">
    <source>
        <dbReference type="ARBA" id="ARBA00022980"/>
    </source>
</evidence>
<keyword evidence="8" id="KW-1185">Reference proteome</keyword>
<dbReference type="FunFam" id="3.100.10.10:FF:000001">
    <property type="entry name" value="60S ribosomal protein L18"/>
    <property type="match status" value="1"/>
</dbReference>
<dbReference type="GO" id="GO:0003723">
    <property type="term" value="F:RNA binding"/>
    <property type="evidence" value="ECO:0007669"/>
    <property type="project" value="TreeGrafter"/>
</dbReference>
<evidence type="ECO:0000313" key="7">
    <source>
        <dbReference type="EMBL" id="PVH14653.1"/>
    </source>
</evidence>
<dbReference type="Gene3D" id="3.100.10.10">
    <property type="match status" value="1"/>
</dbReference>
<sequence length="639" mass="71787">MGKDHVTKQHVKRSQRSAPKSDNAYLKVLVRLYTYLARRTDAPFNKVVLRSLFLSKINRPPVSLSRVNNTLQQKGAADKTVVVVGTVTDDVRLLDVPKATVAALRFTASAKARIIKAGGEAITLDQLAVRAPKGQNTVLIRGPRNAREAVRHFGFGPHKNKAPRILSNGRKFERARGRRRSRGFKLQRLDLILDMSTMYPKRSENELLGPLGLLDIGNEISKSKLIQLDLFIMSPEVLFLNDFLTFLTHIAGGSSIESLTIRTFKSRKTVGSQWEVIEIPNGPKFLAVLKSAKSLVNLTLDYAFMKYLQFPRDYATTNEVERSAPISLNLVDESFGLPTLLPIEREVVTYIIATIKATHVGLIYGRVQEGSHLNALSFMNNLLAHLGSFPFSNQIQLVSLYEAWSYSDDGMMRDYYQKIINAIEAASKDSEARKLKMTLVKASRISRFDFNSPRYQKQEFYSVLQQEGSLSMDTKPVHRSKLPIDIFNAAEASLRDLEYYSYVPAQDFINAYAQFLQRQGKLEVPGYVELVKTSAGNELPPQESETWFYKRAASAARHIYLRKHVGVGKLNKLYGGSINRGFRPHKHADASGSVNRKVVQALEKIGVVEISPKGGRKISENGQRDLDRIAAQTLEEDDE</sequence>
<keyword evidence="4" id="KW-0687">Ribonucleoprotein</keyword>
<evidence type="ECO:0000256" key="4">
    <source>
        <dbReference type="ARBA" id="ARBA00023274"/>
    </source>
</evidence>
<evidence type="ECO:0000259" key="6">
    <source>
        <dbReference type="Pfam" id="PF17135"/>
    </source>
</evidence>
<dbReference type="PROSITE" id="PS01106">
    <property type="entry name" value="RIBOSOMAL_L18E"/>
    <property type="match status" value="1"/>
</dbReference>
<dbReference type="InterPro" id="IPR000039">
    <property type="entry name" value="Ribosomal_eL18"/>
</dbReference>
<dbReference type="InterPro" id="IPR036227">
    <property type="entry name" value="Ribosomal_uL15/eL18_sf"/>
</dbReference>
<dbReference type="SMART" id="SM01413">
    <property type="entry name" value="Ribosomal_S19e"/>
    <property type="match status" value="1"/>
</dbReference>
<feature type="compositionally biased region" description="Basic and acidic residues" evidence="5">
    <location>
        <begin position="617"/>
        <end position="628"/>
    </location>
</feature>
<dbReference type="InterPro" id="IPR036388">
    <property type="entry name" value="WH-like_DNA-bd_sf"/>
</dbReference>
<evidence type="ECO:0000256" key="2">
    <source>
        <dbReference type="ARBA" id="ARBA00010014"/>
    </source>
</evidence>
<dbReference type="GO" id="GO:0022627">
    <property type="term" value="C:cytosolic small ribosomal subunit"/>
    <property type="evidence" value="ECO:0007669"/>
    <property type="project" value="UniProtKB-ARBA"/>
</dbReference>
<protein>
    <submittedName>
        <fullName evidence="7">40S ribosomal protein S19-B</fullName>
    </submittedName>
</protein>
<dbReference type="PROSITE" id="PS00628">
    <property type="entry name" value="RIBOSOMAL_S19E"/>
    <property type="match status" value="1"/>
</dbReference>
<dbReference type="AlphaFoldDB" id="A0A2V1ABN3"/>
<dbReference type="GeneID" id="37002800"/>
<dbReference type="Gene3D" id="1.10.10.10">
    <property type="entry name" value="Winged helix-like DNA-binding domain superfamily/Winged helix DNA-binding domain"/>
    <property type="match status" value="1"/>
</dbReference>
<dbReference type="EMBL" id="PKFP01000001">
    <property type="protein sequence ID" value="PVH14653.1"/>
    <property type="molecule type" value="Genomic_DNA"/>
</dbReference>
<dbReference type="Pfam" id="PF01090">
    <property type="entry name" value="Ribosomal_S19e"/>
    <property type="match status" value="1"/>
</dbReference>
<dbReference type="GO" id="GO:0022625">
    <property type="term" value="C:cytosolic large ribosomal subunit"/>
    <property type="evidence" value="ECO:0007669"/>
    <property type="project" value="TreeGrafter"/>
</dbReference>
<dbReference type="FunFam" id="1.10.10.10:FF:000118">
    <property type="entry name" value="40S ribosomal protein S19"/>
    <property type="match status" value="1"/>
</dbReference>
<dbReference type="VEuPathDB" id="FungiDB:CXQ87_002800"/>
<dbReference type="InterPro" id="IPR021132">
    <property type="entry name" value="Ribosomal_eL18/eL18-A/B/_CS"/>
</dbReference>
<comment type="similarity">
    <text evidence="1">Belongs to the eukaryotic ribosomal protein eL18 family.</text>
</comment>
<dbReference type="InterPro" id="IPR036390">
    <property type="entry name" value="WH_DNA-bd_sf"/>
</dbReference>
<keyword evidence="3 7" id="KW-0689">Ribosomal protein</keyword>
<dbReference type="GO" id="GO:0003735">
    <property type="term" value="F:structural constituent of ribosome"/>
    <property type="evidence" value="ECO:0007669"/>
    <property type="project" value="InterPro"/>
</dbReference>
<comment type="similarity">
    <text evidence="2">Belongs to the eukaryotic ribosomal protein eS19 family.</text>
</comment>
<dbReference type="PANTHER" id="PTHR10934:SF2">
    <property type="entry name" value="LARGE RIBOSOMAL SUBUNIT PROTEIN EL18"/>
    <property type="match status" value="1"/>
</dbReference>